<feature type="compositionally biased region" description="Basic and acidic residues" evidence="1">
    <location>
        <begin position="1"/>
        <end position="12"/>
    </location>
</feature>
<proteinExistence type="predicted"/>
<feature type="compositionally biased region" description="Low complexity" evidence="1">
    <location>
        <begin position="641"/>
        <end position="652"/>
    </location>
</feature>
<dbReference type="Proteomes" id="UP001190700">
    <property type="component" value="Unassembled WGS sequence"/>
</dbReference>
<accession>A0AAE0G7V8</accession>
<protein>
    <submittedName>
        <fullName evidence="2">Uncharacterized protein</fullName>
    </submittedName>
</protein>
<evidence type="ECO:0000256" key="1">
    <source>
        <dbReference type="SAM" id="MobiDB-lite"/>
    </source>
</evidence>
<reference evidence="2 3" key="1">
    <citation type="journal article" date="2015" name="Genome Biol. Evol.">
        <title>Comparative Genomics of a Bacterivorous Green Alga Reveals Evolutionary Causalities and Consequences of Phago-Mixotrophic Mode of Nutrition.</title>
        <authorList>
            <person name="Burns J.A."/>
            <person name="Paasch A."/>
            <person name="Narechania A."/>
            <person name="Kim E."/>
        </authorList>
    </citation>
    <scope>NUCLEOTIDE SEQUENCE [LARGE SCALE GENOMIC DNA]</scope>
    <source>
        <strain evidence="2 3">PLY_AMNH</strain>
    </source>
</reference>
<organism evidence="2 3">
    <name type="scientific">Cymbomonas tetramitiformis</name>
    <dbReference type="NCBI Taxonomy" id="36881"/>
    <lineage>
        <taxon>Eukaryota</taxon>
        <taxon>Viridiplantae</taxon>
        <taxon>Chlorophyta</taxon>
        <taxon>Pyramimonadophyceae</taxon>
        <taxon>Pyramimonadales</taxon>
        <taxon>Pyramimonadaceae</taxon>
        <taxon>Cymbomonas</taxon>
    </lineage>
</organism>
<gene>
    <name evidence="2" type="ORF">CYMTET_18514</name>
</gene>
<feature type="compositionally biased region" description="Pro residues" evidence="1">
    <location>
        <begin position="619"/>
        <end position="628"/>
    </location>
</feature>
<comment type="caution">
    <text evidence="2">The sequence shown here is derived from an EMBL/GenBank/DDBJ whole genome shotgun (WGS) entry which is preliminary data.</text>
</comment>
<dbReference type="EMBL" id="LGRX02008588">
    <property type="protein sequence ID" value="KAK3273235.1"/>
    <property type="molecule type" value="Genomic_DNA"/>
</dbReference>
<feature type="region of interest" description="Disordered" evidence="1">
    <location>
        <begin position="617"/>
        <end position="652"/>
    </location>
</feature>
<sequence>MVRDGGETETPQRVRSNQGGDSVATSMESLPARATRPSRNKKSYSTLHTGPRPRSRNQTELSGITMEENRRVVALLKAADAMSNNDKVGKQTEGEAKKAWDSREHEFNVVLQDINDMIVQCSAAHGAPGSKNNSQAPKEEHAAKGNQKKAKQIALSHTFERSDETALSSPRVNELERKIQIFRSNPALLSELDERVEEDKRIQRELLLARYGDTQYVETNKQRLNAQKYRTDTIAQRLREQEERSKEVVRRKQQLYAERALSLREEMERRHPPRLPPGMAHQLRQKRLLEIRWQRLVALCSRFSYIYAKAEILSKKRTLHQKQMWAVAIITQCWCRMQMKRQMKLLGTLRRKLQGTVQAYFKRLRRRMTIRMASVLLDFTNDLKESNAIVVSVKNFRKYMVRVQMYWRERQRTYNARKALLYLQWCKFEKRVRNGGLPPPPSLTGRKGSTFALTAEAPGASRASTMTDRRASTMRSRPQTSPGPPKTKALVSSLPNPGSSNSGPATQRRMTTFIPLPKNVARLPNISPEAQGRAVTTRDQGYEELGTGAILRSSKFSVATSYEQAIPIRQLQTRHMEQAKSLHPNCVPRDIKMTIIAEKLEDWKKNLIMRTEEWQMERAPPPSEPKMPGPCVTVPKGALGSSPRSRPTSSSSPSGFLILPDVLLDALLEAQRRVRVLFWTGFG</sequence>
<keyword evidence="3" id="KW-1185">Reference proteome</keyword>
<evidence type="ECO:0000313" key="2">
    <source>
        <dbReference type="EMBL" id="KAK3273235.1"/>
    </source>
</evidence>
<dbReference type="AlphaFoldDB" id="A0AAE0G7V8"/>
<feature type="compositionally biased region" description="Polar residues" evidence="1">
    <location>
        <begin position="13"/>
        <end position="28"/>
    </location>
</feature>
<feature type="region of interest" description="Disordered" evidence="1">
    <location>
        <begin position="124"/>
        <end position="150"/>
    </location>
</feature>
<feature type="region of interest" description="Disordered" evidence="1">
    <location>
        <begin position="453"/>
        <end position="507"/>
    </location>
</feature>
<feature type="region of interest" description="Disordered" evidence="1">
    <location>
        <begin position="1"/>
        <end position="66"/>
    </location>
</feature>
<feature type="compositionally biased region" description="Low complexity" evidence="1">
    <location>
        <begin position="492"/>
        <end position="504"/>
    </location>
</feature>
<name>A0AAE0G7V8_9CHLO</name>
<evidence type="ECO:0000313" key="3">
    <source>
        <dbReference type="Proteomes" id="UP001190700"/>
    </source>
</evidence>